<protein>
    <submittedName>
        <fullName evidence="1">TPR-repeat protein</fullName>
    </submittedName>
</protein>
<evidence type="ECO:0000313" key="2">
    <source>
        <dbReference type="Proteomes" id="UP000008703"/>
    </source>
</evidence>
<dbReference type="RefSeq" id="WP_014054294.1">
    <property type="nucleotide sequence ID" value="NC_015957.1"/>
</dbReference>
<dbReference type="eggNOG" id="COG0457">
    <property type="taxonomic scope" value="Bacteria"/>
</dbReference>
<dbReference type="EMBL" id="CP002994">
    <property type="protein sequence ID" value="AEM80782.1"/>
    <property type="molecule type" value="Genomic_DNA"/>
</dbReference>
<proteinExistence type="predicted"/>
<dbReference type="Proteomes" id="UP000008703">
    <property type="component" value="Chromosome"/>
</dbReference>
<keyword evidence="2" id="KW-1185">Reference proteome</keyword>
<organism evidence="1 2">
    <name type="scientific">Streptomyces violaceusniger (strain Tu 4113)</name>
    <dbReference type="NCBI Taxonomy" id="653045"/>
    <lineage>
        <taxon>Bacteria</taxon>
        <taxon>Bacillati</taxon>
        <taxon>Actinomycetota</taxon>
        <taxon>Actinomycetes</taxon>
        <taxon>Kitasatosporales</taxon>
        <taxon>Streptomycetaceae</taxon>
        <taxon>Streptomyces</taxon>
        <taxon>Streptomyces violaceusniger group</taxon>
    </lineage>
</organism>
<dbReference type="KEGG" id="svl:Strvi_1014"/>
<gene>
    <name evidence="1" type="ORF">Strvi_1014</name>
</gene>
<evidence type="ECO:0000313" key="1">
    <source>
        <dbReference type="EMBL" id="AEM80782.1"/>
    </source>
</evidence>
<sequence length="121" mass="12870">MVPGVGAFAGAAESAQIAQAADRARAKLSARLRSHDDVDLVISPLDVLTPAFLKDVGEVAASVPWVAWFFDTYERSGPLLDLWLRDVMLEGRYGSVPANAVVTPAGRASGPTKPTSSWTYP</sequence>
<accession>G2NSP4</accession>
<dbReference type="HOGENOM" id="CLU_2036829_0_0_11"/>
<reference evidence="1" key="1">
    <citation type="submission" date="2011-08" db="EMBL/GenBank/DDBJ databases">
        <title>Complete sequence of chromosome of Streptomyces violaceusniger Tu 4113.</title>
        <authorList>
            <consortium name="US DOE Joint Genome Institute"/>
            <person name="Lucas S."/>
            <person name="Han J."/>
            <person name="Lapidus A."/>
            <person name="Cheng J.-F."/>
            <person name="Goodwin L."/>
            <person name="Pitluck S."/>
            <person name="Peters L."/>
            <person name="Ivanova N."/>
            <person name="Daligault H."/>
            <person name="Detter J.C."/>
            <person name="Han C."/>
            <person name="Tapia R."/>
            <person name="Land M."/>
            <person name="Hauser L."/>
            <person name="Kyrpides N."/>
            <person name="Ivanova N."/>
            <person name="Pagani I."/>
            <person name="Hagen A."/>
            <person name="Katz L."/>
            <person name="Fiedler H.-P."/>
            <person name="Keasling J."/>
            <person name="Fortman J."/>
            <person name="Woyke T."/>
        </authorList>
    </citation>
    <scope>NUCLEOTIDE SEQUENCE [LARGE SCALE GENOMIC DNA]</scope>
    <source>
        <strain evidence="1">Tu 4113</strain>
    </source>
</reference>
<name>G2NSP4_STRV4</name>
<dbReference type="AlphaFoldDB" id="G2NSP4"/>